<dbReference type="PRINTS" id="PR00455">
    <property type="entry name" value="HTHTETR"/>
</dbReference>
<evidence type="ECO:0000313" key="6">
    <source>
        <dbReference type="EMBL" id="QUX21172.1"/>
    </source>
</evidence>
<dbReference type="Pfam" id="PF16925">
    <property type="entry name" value="TetR_C_13"/>
    <property type="match status" value="1"/>
</dbReference>
<sequence>MGRPRGFDEEQVVRAARDVFWEKGFDGTSTADLCAATGLNRSSLYNTFRSKEHLFLRALARYTTDTTDGQVELLDDDGLSGLDRIRALLARIVDDAVRIREEGPGSGCFVVNTTTSFAAHDPAVARLLGTDRDRRLASLRTAVLAGRADGSVHPDREPEATAWYLVSVISGIRVAGQSGARREVLESVAGTAVEALRA</sequence>
<evidence type="ECO:0000259" key="5">
    <source>
        <dbReference type="PROSITE" id="PS50977"/>
    </source>
</evidence>
<keyword evidence="2 4" id="KW-0238">DNA-binding</keyword>
<gene>
    <name evidence="6" type="ORF">KGD84_22380</name>
</gene>
<dbReference type="Proteomes" id="UP000676079">
    <property type="component" value="Chromosome"/>
</dbReference>
<dbReference type="EMBL" id="CP074133">
    <property type="protein sequence ID" value="QUX21172.1"/>
    <property type="molecule type" value="Genomic_DNA"/>
</dbReference>
<dbReference type="InterPro" id="IPR001647">
    <property type="entry name" value="HTH_TetR"/>
</dbReference>
<reference evidence="6 7" key="1">
    <citation type="submission" date="2021-05" db="EMBL/GenBank/DDBJ databases">
        <title>Direct Submission.</title>
        <authorList>
            <person name="Li K."/>
            <person name="Gao J."/>
        </authorList>
    </citation>
    <scope>NUCLEOTIDE SEQUENCE [LARGE SCALE GENOMIC DNA]</scope>
    <source>
        <strain evidence="6 7">Mg02</strain>
    </source>
</reference>
<dbReference type="PROSITE" id="PS50977">
    <property type="entry name" value="HTH_TETR_2"/>
    <property type="match status" value="1"/>
</dbReference>
<evidence type="ECO:0000256" key="3">
    <source>
        <dbReference type="ARBA" id="ARBA00023163"/>
    </source>
</evidence>
<protein>
    <submittedName>
        <fullName evidence="6">TetR/AcrR family transcriptional regulator</fullName>
    </submittedName>
</protein>
<dbReference type="InterPro" id="IPR011075">
    <property type="entry name" value="TetR_C"/>
</dbReference>
<keyword evidence="1" id="KW-0805">Transcription regulation</keyword>
<feature type="domain" description="HTH tetR-type" evidence="5">
    <location>
        <begin position="6"/>
        <end position="66"/>
    </location>
</feature>
<dbReference type="InterPro" id="IPR009057">
    <property type="entry name" value="Homeodomain-like_sf"/>
</dbReference>
<dbReference type="Pfam" id="PF00440">
    <property type="entry name" value="TetR_N"/>
    <property type="match status" value="1"/>
</dbReference>
<dbReference type="PANTHER" id="PTHR47506">
    <property type="entry name" value="TRANSCRIPTIONAL REGULATORY PROTEIN"/>
    <property type="match status" value="1"/>
</dbReference>
<dbReference type="SUPFAM" id="SSF46689">
    <property type="entry name" value="Homeodomain-like"/>
    <property type="match status" value="1"/>
</dbReference>
<organism evidence="6 7">
    <name type="scientific">Nocardiopsis changdeensis</name>
    <dbReference type="NCBI Taxonomy" id="2831969"/>
    <lineage>
        <taxon>Bacteria</taxon>
        <taxon>Bacillati</taxon>
        <taxon>Actinomycetota</taxon>
        <taxon>Actinomycetes</taxon>
        <taxon>Streptosporangiales</taxon>
        <taxon>Nocardiopsidaceae</taxon>
        <taxon>Nocardiopsis</taxon>
    </lineage>
</organism>
<dbReference type="SUPFAM" id="SSF48498">
    <property type="entry name" value="Tetracyclin repressor-like, C-terminal domain"/>
    <property type="match status" value="1"/>
</dbReference>
<dbReference type="Gene3D" id="1.10.357.10">
    <property type="entry name" value="Tetracycline Repressor, domain 2"/>
    <property type="match status" value="1"/>
</dbReference>
<evidence type="ECO:0000256" key="2">
    <source>
        <dbReference type="ARBA" id="ARBA00023125"/>
    </source>
</evidence>
<dbReference type="InterPro" id="IPR036271">
    <property type="entry name" value="Tet_transcr_reg_TetR-rel_C_sf"/>
</dbReference>
<dbReference type="RefSeq" id="WP_220562393.1">
    <property type="nucleotide sequence ID" value="NZ_CP074133.1"/>
</dbReference>
<feature type="DNA-binding region" description="H-T-H motif" evidence="4">
    <location>
        <begin position="29"/>
        <end position="48"/>
    </location>
</feature>
<evidence type="ECO:0000313" key="7">
    <source>
        <dbReference type="Proteomes" id="UP000676079"/>
    </source>
</evidence>
<accession>A0ABX8BJE6</accession>
<keyword evidence="3" id="KW-0804">Transcription</keyword>
<dbReference type="Gene3D" id="1.10.10.60">
    <property type="entry name" value="Homeodomain-like"/>
    <property type="match status" value="1"/>
</dbReference>
<evidence type="ECO:0000256" key="4">
    <source>
        <dbReference type="PROSITE-ProRule" id="PRU00335"/>
    </source>
</evidence>
<evidence type="ECO:0000256" key="1">
    <source>
        <dbReference type="ARBA" id="ARBA00023015"/>
    </source>
</evidence>
<keyword evidence="7" id="KW-1185">Reference proteome</keyword>
<dbReference type="PANTHER" id="PTHR47506:SF1">
    <property type="entry name" value="HTH-TYPE TRANSCRIPTIONAL REGULATOR YJDC"/>
    <property type="match status" value="1"/>
</dbReference>
<name>A0ABX8BJE6_9ACTN</name>
<proteinExistence type="predicted"/>